<protein>
    <recommendedName>
        <fullName evidence="18">Nuclear pore complex protein Nup214</fullName>
    </recommendedName>
    <alternativeName>
        <fullName evidence="20">214 kDa nucleoporin</fullName>
    </alternativeName>
    <alternativeName>
        <fullName evidence="19">Nucleoporin Nup214</fullName>
    </alternativeName>
    <alternativeName>
        <fullName evidence="22">Protein-lysine N-methyltransferase SMYD4</fullName>
    </alternativeName>
    <alternativeName>
        <fullName evidence="23">SET and MYND domain-containing protein 4</fullName>
    </alternativeName>
</protein>
<comment type="catalytic activity">
    <reaction evidence="17">
        <text>L-lysyl-[protein] + S-adenosyl-L-methionine = N(6)-methyl-L-lysyl-[protein] + S-adenosyl-L-homocysteine + H(+)</text>
        <dbReference type="Rhea" id="RHEA:51736"/>
        <dbReference type="Rhea" id="RHEA-COMP:9752"/>
        <dbReference type="Rhea" id="RHEA-COMP:13053"/>
        <dbReference type="ChEBI" id="CHEBI:15378"/>
        <dbReference type="ChEBI" id="CHEBI:29969"/>
        <dbReference type="ChEBI" id="CHEBI:57856"/>
        <dbReference type="ChEBI" id="CHEBI:59789"/>
        <dbReference type="ChEBI" id="CHEBI:61929"/>
    </reaction>
</comment>
<evidence type="ECO:0000256" key="7">
    <source>
        <dbReference type="ARBA" id="ARBA00022691"/>
    </source>
</evidence>
<dbReference type="Pfam" id="PF00856">
    <property type="entry name" value="SET"/>
    <property type="match status" value="1"/>
</dbReference>
<dbReference type="VEuPathDB" id="VectorBase:AMIN009414"/>
<sequence length="2001" mass="215946">MALGYANRAAVLVRLRRFREAFDDCQLALEGDYPHEKRTKVYFRQAECVVSMDEPSKLGPIIEGIEKNSDSRLLSKQEQGKLEMFKAKYAAAGKCALPITQTEPQAESRYEAALEVVVTPEQGRHVIAKEPIQENGIIASETAVSFVPVYDPECSSILPSYDCQKCGRVNVIPVVCSACGQACYCSIQCRENQQSVHRFECHGYKLGLWRTIGIAHLGIRCLLDGFGTIRDEILKANSATVCYKRLIEVANDEENAFGHYGRVFRLVTNFEKMHRDDVVRYALVSVMLAIYLTNFTEFASEHGLLQHDGPKQFVCLGAIIMRHIGQLVCNGHAISELRATPTSDLLHHMREDSFLPTAGLLHLYLRSARVFTAIFPQISMFNHDCDPNIRNHFERSTLKVYATRPIAAGSEIVNCYGPNYKLMPGETRSMLLRHQYCFDCTCDRCRTGDDTFYNQFNTVQCPRCGDCFTLELHLQDIKVGKSIVCPQCSERIGKELHELLLNLECSEQNQQTELCNMISAIYHRCTTLLVDFNQTKADILQDILHQYTQRAIHSSNLRTILRKLALKLATIRRHQYGVMSLEFLTGCFYLLDNWAALHLHNGATPVQLNAEERTVLKEFRVSLAMVGEDTRTLISEYMLKSAFNDRYPNGRNVKMAQPAPLGLDVTELKFKLQSKVPIFKGDGNAKNGCNLLATASVHGLVFVGTVGSELRVLKLKDITTDRVINEIVPLRTVPLPSEPYQLAVSCDHGLLAVDIIANGVPFVYIYSVPSFLTGSILRVHEIKTSAQPTVRSTQLCWNPVMHNVLAVRTEAGGLSVYTLKEPAGLEFHSLDTNNPAERAQCACWSPKGKQLVVAFANGKLVQYKPDLKPARTIVCPAGVVEGGGAFDVLAVQWLSTYQFAAVFLPHADDSVPALFIVNAPKAGNPVFINYDDICYSQSGPRKGQVFLQHILPWNLVLMASANSMEVGILGTTESGEAPTWCQWTTTDEARAELPLTSDKQETFPIGLVLETGCTHELVIGEQTFPVMPMIHLLSTYGQLVSFNVLNTLPNVPNICSPPKPVQDLSGGAFVKLDVEKSAPGVATTQQQPSGNVNPLPHTEISFAVPSGATSTPAITKSKSFFSPGVGEAVQKSPINLFGGVGATGQQQQQKPATIAPTFGKQITFGSTPAGGTGGANEKKTTTFGGFSAPGTTTSTFGLGTTASGLPTMSAPPFQAAMASMGGSTPVSAPSTTVPSDVSKPLVTVPPTYVPTVQQQSNSANTNTGPSRSQATPKKSDFSTEDSNAIIRTLTIDELNRFTRELTELQQRNRSLNVQIGHKEESAQIIRNLRELEDIIAQANESTQSLVSDVQTLRLGLNEAFAMVAEANSKSAIYNNPTVHQYQEAHGMSQTSRRQLGALENMLQVNENQLQTVTKQLKAQLMCLEEAKQSRAKQRMHIPSLEVLYQTLSKQQDILNRQGEKLAYLKNKLGLRGSLKGLEDRNSKQLASDMTDTSESAIESLTDSILSMTLGDQVAADTRKLSESKLSALRRSLVGRKVVTVKPQRPDRVGLSSEVVRERRDQVRRFNVEQEKAKVTQPAGGLKATSNNVPLSKEPEQSKQPPQQQQRVAPQQQQQQQPSKPSVKPLGTATANKAFSFGSQVPSAAPSVGSFSFGQTTITPMPAVESAMKPTPNGGSISTGLSFGVSTSKEADKEKKENIPVSLGGGKENIPINPVPSSTTTSKPSSTPFSFASAGTFASSLTEPSTSGTSTKSVFSFGGTAGVSNGNQPTGLSFGSLAKPNFSFDLPTVTSAGGNGTGISFTIGGPAEGALSLGKPKGTVANENVPPVEEIQKDKPLPPSFGPTEPAPSAKAPLPALTSLLQKVDSSSVDLTVKSTPASQVKPGGGGTFGSITGGTSFGSGGLFASVAKPAATVAISTSTTGTNEAAPKPTIGGGLLSGISFGSLTVTPTFSASGAGSGDGNTAPTGGSQQLHVVWFWSSEDDRHVLNDNRINFCGGDCINH</sequence>
<dbReference type="STRING" id="112268.A0A182WGB6"/>
<feature type="region of interest" description="Disordered" evidence="26">
    <location>
        <begin position="1686"/>
        <end position="1728"/>
    </location>
</feature>
<feature type="compositionally biased region" description="Polar residues" evidence="26">
    <location>
        <begin position="1256"/>
        <end position="1272"/>
    </location>
</feature>
<feature type="region of interest" description="Disordered" evidence="26">
    <location>
        <begin position="1829"/>
        <end position="1849"/>
    </location>
</feature>
<keyword evidence="11" id="KW-0509">mRNA transport</keyword>
<evidence type="ECO:0000256" key="22">
    <source>
        <dbReference type="ARBA" id="ARBA00093635"/>
    </source>
</evidence>
<dbReference type="PANTHER" id="PTHR46165:SF2">
    <property type="entry name" value="SET AND MYND DOMAIN-CONTAINING PROTEIN 4"/>
    <property type="match status" value="1"/>
</dbReference>
<dbReference type="InterPro" id="IPR002893">
    <property type="entry name" value="Znf_MYND"/>
</dbReference>
<feature type="region of interest" description="Disordered" evidence="26">
    <location>
        <begin position="1566"/>
        <end position="1626"/>
    </location>
</feature>
<evidence type="ECO:0000256" key="14">
    <source>
        <dbReference type="ARBA" id="ARBA00023010"/>
    </source>
</evidence>
<evidence type="ECO:0000256" key="9">
    <source>
        <dbReference type="ARBA" id="ARBA00022737"/>
    </source>
</evidence>
<feature type="region of interest" description="Disordered" evidence="26">
    <location>
        <begin position="1221"/>
        <end position="1281"/>
    </location>
</feature>
<dbReference type="SUPFAM" id="SSF82199">
    <property type="entry name" value="SET domain"/>
    <property type="match status" value="1"/>
</dbReference>
<evidence type="ECO:0000313" key="30">
    <source>
        <dbReference type="Proteomes" id="UP000075920"/>
    </source>
</evidence>
<keyword evidence="8" id="KW-0479">Metal-binding</keyword>
<keyword evidence="3" id="KW-0813">Transport</keyword>
<dbReference type="InterPro" id="IPR044421">
    <property type="entry name" value="SMYD4_SET"/>
</dbReference>
<dbReference type="Gene3D" id="1.10.220.160">
    <property type="match status" value="1"/>
</dbReference>
<feature type="compositionally biased region" description="Basic and acidic residues" evidence="26">
    <location>
        <begin position="1688"/>
        <end position="1697"/>
    </location>
</feature>
<keyword evidence="4" id="KW-0963">Cytoplasm</keyword>
<keyword evidence="15" id="KW-0906">Nuclear pore complex</keyword>
<reference evidence="29" key="2">
    <citation type="submission" date="2020-05" db="UniProtKB">
        <authorList>
            <consortium name="EnsemblMetazoa"/>
        </authorList>
    </citation>
    <scope>IDENTIFICATION</scope>
    <source>
        <strain evidence="29">MINIMUS1</strain>
    </source>
</reference>
<dbReference type="GO" id="GO:0008757">
    <property type="term" value="F:S-adenosylmethionine-dependent methyltransferase activity"/>
    <property type="evidence" value="ECO:0007669"/>
    <property type="project" value="UniProtKB-ARBA"/>
</dbReference>
<evidence type="ECO:0000256" key="18">
    <source>
        <dbReference type="ARBA" id="ARBA00068360"/>
    </source>
</evidence>
<keyword evidence="30" id="KW-1185">Reference proteome</keyword>
<keyword evidence="13" id="KW-0653">Protein transport</keyword>
<evidence type="ECO:0000256" key="21">
    <source>
        <dbReference type="ARBA" id="ARBA00093423"/>
    </source>
</evidence>
<name>A0A182WGB6_9DIPT</name>
<dbReference type="GO" id="GO:0042826">
    <property type="term" value="F:histone deacetylase binding"/>
    <property type="evidence" value="ECO:0007669"/>
    <property type="project" value="TreeGrafter"/>
</dbReference>
<feature type="domain" description="SET" evidence="27">
    <location>
        <begin position="112"/>
        <end position="417"/>
    </location>
</feature>
<evidence type="ECO:0000256" key="3">
    <source>
        <dbReference type="ARBA" id="ARBA00022448"/>
    </source>
</evidence>
<dbReference type="InterPro" id="IPR011990">
    <property type="entry name" value="TPR-like_helical_dom_sf"/>
</dbReference>
<dbReference type="GO" id="GO:0008270">
    <property type="term" value="F:zinc ion binding"/>
    <property type="evidence" value="ECO:0007669"/>
    <property type="project" value="UniProtKB-KW"/>
</dbReference>
<evidence type="ECO:0000313" key="29">
    <source>
        <dbReference type="EnsemblMetazoa" id="AMIN009414-PA"/>
    </source>
</evidence>
<evidence type="ECO:0000256" key="23">
    <source>
        <dbReference type="ARBA" id="ARBA00093680"/>
    </source>
</evidence>
<keyword evidence="12" id="KW-0862">Zinc</keyword>
<evidence type="ECO:0000256" key="25">
    <source>
        <dbReference type="SAM" id="Coils"/>
    </source>
</evidence>
<evidence type="ECO:0000256" key="24">
    <source>
        <dbReference type="PROSITE-ProRule" id="PRU00134"/>
    </source>
</evidence>
<dbReference type="PROSITE" id="PS01360">
    <property type="entry name" value="ZF_MYND_1"/>
    <property type="match status" value="1"/>
</dbReference>
<evidence type="ECO:0000256" key="15">
    <source>
        <dbReference type="ARBA" id="ARBA00023132"/>
    </source>
</evidence>
<dbReference type="Gene3D" id="2.130.10.10">
    <property type="entry name" value="YVTN repeat-like/Quinoprotein amine dehydrogenase"/>
    <property type="match status" value="1"/>
</dbReference>
<dbReference type="PROSITE" id="PS50280">
    <property type="entry name" value="SET"/>
    <property type="match status" value="1"/>
</dbReference>
<dbReference type="Proteomes" id="UP000075920">
    <property type="component" value="Unassembled WGS sequence"/>
</dbReference>
<dbReference type="SUPFAM" id="SSF144232">
    <property type="entry name" value="HIT/MYND zinc finger-like"/>
    <property type="match status" value="1"/>
</dbReference>
<dbReference type="InterPro" id="IPR015943">
    <property type="entry name" value="WD40/YVTN_repeat-like_dom_sf"/>
</dbReference>
<dbReference type="GO" id="GO:0008170">
    <property type="term" value="F:N-methyltransferase activity"/>
    <property type="evidence" value="ECO:0007669"/>
    <property type="project" value="UniProtKB-ARBA"/>
</dbReference>
<accession>A0A182WGB6</accession>
<dbReference type="GO" id="GO:0006886">
    <property type="term" value="P:intracellular protein transport"/>
    <property type="evidence" value="ECO:0007669"/>
    <property type="project" value="UniProtKB-ARBA"/>
</dbReference>
<dbReference type="SUPFAM" id="SSF117289">
    <property type="entry name" value="Nucleoporin domain"/>
    <property type="match status" value="1"/>
</dbReference>
<dbReference type="GO" id="GO:0008276">
    <property type="term" value="F:protein methyltransferase activity"/>
    <property type="evidence" value="ECO:0007669"/>
    <property type="project" value="UniProtKB-ARBA"/>
</dbReference>
<dbReference type="InterPro" id="IPR052097">
    <property type="entry name" value="SET-MYND_domain_protein"/>
</dbReference>
<dbReference type="GO" id="GO:0051028">
    <property type="term" value="P:mRNA transport"/>
    <property type="evidence" value="ECO:0007669"/>
    <property type="project" value="UniProtKB-KW"/>
</dbReference>
<evidence type="ECO:0000256" key="13">
    <source>
        <dbReference type="ARBA" id="ARBA00022927"/>
    </source>
</evidence>
<dbReference type="Gene3D" id="6.10.140.2220">
    <property type="match status" value="1"/>
</dbReference>
<evidence type="ECO:0000256" key="12">
    <source>
        <dbReference type="ARBA" id="ARBA00022833"/>
    </source>
</evidence>
<evidence type="ECO:0000256" key="4">
    <source>
        <dbReference type="ARBA" id="ARBA00022490"/>
    </source>
</evidence>
<dbReference type="GO" id="GO:0032259">
    <property type="term" value="P:methylation"/>
    <property type="evidence" value="ECO:0007669"/>
    <property type="project" value="UniProtKB-KW"/>
</dbReference>
<evidence type="ECO:0000256" key="2">
    <source>
        <dbReference type="ARBA" id="ARBA00004567"/>
    </source>
</evidence>
<keyword evidence="10 24" id="KW-0863">Zinc-finger</keyword>
<keyword evidence="14" id="KW-0811">Translocation</keyword>
<dbReference type="Gene3D" id="1.25.40.10">
    <property type="entry name" value="Tetratricopeptide repeat domain"/>
    <property type="match status" value="1"/>
</dbReference>
<evidence type="ECO:0000256" key="6">
    <source>
        <dbReference type="ARBA" id="ARBA00022679"/>
    </source>
</evidence>
<evidence type="ECO:0000256" key="16">
    <source>
        <dbReference type="ARBA" id="ARBA00023242"/>
    </source>
</evidence>
<evidence type="ECO:0000256" key="10">
    <source>
        <dbReference type="ARBA" id="ARBA00022771"/>
    </source>
</evidence>
<evidence type="ECO:0000256" key="17">
    <source>
        <dbReference type="ARBA" id="ARBA00048985"/>
    </source>
</evidence>
<evidence type="ECO:0000256" key="20">
    <source>
        <dbReference type="ARBA" id="ARBA00083901"/>
    </source>
</evidence>
<keyword evidence="25" id="KW-0175">Coiled coil</keyword>
<evidence type="ECO:0000256" key="5">
    <source>
        <dbReference type="ARBA" id="ARBA00022603"/>
    </source>
</evidence>
<feature type="coiled-coil region" evidence="25">
    <location>
        <begin position="1294"/>
        <end position="1341"/>
    </location>
</feature>
<dbReference type="FunFam" id="2.130.10.10:FF:000142">
    <property type="entry name" value="Nuclear pore complex protein Nup214"/>
    <property type="match status" value="1"/>
</dbReference>
<evidence type="ECO:0000256" key="1">
    <source>
        <dbReference type="ARBA" id="ARBA00004496"/>
    </source>
</evidence>
<evidence type="ECO:0000256" key="8">
    <source>
        <dbReference type="ARBA" id="ARBA00022723"/>
    </source>
</evidence>
<dbReference type="Pfam" id="PF16755">
    <property type="entry name" value="Beta-prop_NUP159_NUP214"/>
    <property type="match status" value="1"/>
</dbReference>
<keyword evidence="16" id="KW-0539">Nucleus</keyword>
<evidence type="ECO:0000256" key="19">
    <source>
        <dbReference type="ARBA" id="ARBA00077390"/>
    </source>
</evidence>
<dbReference type="GO" id="GO:0005643">
    <property type="term" value="C:nuclear pore"/>
    <property type="evidence" value="ECO:0007669"/>
    <property type="project" value="UniProtKB-SubCell"/>
</dbReference>
<dbReference type="PROSITE" id="PS50865">
    <property type="entry name" value="ZF_MYND_2"/>
    <property type="match status" value="1"/>
</dbReference>
<dbReference type="CDD" id="cd10536">
    <property type="entry name" value="SET_SMYD4"/>
    <property type="match status" value="1"/>
</dbReference>
<organism evidence="29 30">
    <name type="scientific">Anopheles minimus</name>
    <dbReference type="NCBI Taxonomy" id="112268"/>
    <lineage>
        <taxon>Eukaryota</taxon>
        <taxon>Metazoa</taxon>
        <taxon>Ecdysozoa</taxon>
        <taxon>Arthropoda</taxon>
        <taxon>Hexapoda</taxon>
        <taxon>Insecta</taxon>
        <taxon>Pterygota</taxon>
        <taxon>Neoptera</taxon>
        <taxon>Endopterygota</taxon>
        <taxon>Diptera</taxon>
        <taxon>Nematocera</taxon>
        <taxon>Culicoidea</taxon>
        <taxon>Culicidae</taxon>
        <taxon>Anophelinae</taxon>
        <taxon>Anopheles</taxon>
    </lineage>
</organism>
<dbReference type="Gene3D" id="2.170.270.10">
    <property type="entry name" value="SET domain"/>
    <property type="match status" value="1"/>
</dbReference>
<evidence type="ECO:0000256" key="26">
    <source>
        <dbReference type="SAM" id="MobiDB-lite"/>
    </source>
</evidence>
<comment type="function">
    <text evidence="21">Protein-lysine N-methyltransferase. Monomethylates PRMT5, modulating its transcriptional activity. May also act as a histone methyltransferase. Plays a critical role in cardiac development. Acts as a key epigenetic regulator of gene expression during cardiac development via its dual activities as a methyltransferase and negative regulator of HDAC1.</text>
</comment>
<feature type="compositionally biased region" description="Low complexity" evidence="26">
    <location>
        <begin position="1597"/>
        <end position="1624"/>
    </location>
</feature>
<feature type="compositionally biased region" description="Polar residues" evidence="26">
    <location>
        <begin position="1221"/>
        <end position="1235"/>
    </location>
</feature>
<dbReference type="InterPro" id="IPR046341">
    <property type="entry name" value="SET_dom_sf"/>
</dbReference>
<keyword evidence="9" id="KW-0677">Repeat</keyword>
<feature type="domain" description="MYND-type" evidence="28">
    <location>
        <begin position="163"/>
        <end position="201"/>
    </location>
</feature>
<dbReference type="InterPro" id="IPR039462">
    <property type="entry name" value="Nup159/Nup146_N"/>
</dbReference>
<dbReference type="GO" id="GO:0005737">
    <property type="term" value="C:cytoplasm"/>
    <property type="evidence" value="ECO:0007669"/>
    <property type="project" value="UniProtKB-SubCell"/>
</dbReference>
<keyword evidence="5" id="KW-0489">Methyltransferase</keyword>
<dbReference type="InterPro" id="IPR001214">
    <property type="entry name" value="SET_dom"/>
</dbReference>
<dbReference type="EnsemblMetazoa" id="AMIN009414-RA">
    <property type="protein sequence ID" value="AMIN009414-PA"/>
    <property type="gene ID" value="AMIN009414"/>
</dbReference>
<keyword evidence="6" id="KW-0808">Transferase</keyword>
<feature type="compositionally biased region" description="Low complexity" evidence="26">
    <location>
        <begin position="1715"/>
        <end position="1728"/>
    </location>
</feature>
<evidence type="ECO:0000259" key="27">
    <source>
        <dbReference type="PROSITE" id="PS50280"/>
    </source>
</evidence>
<keyword evidence="7" id="KW-0949">S-adenosyl-L-methionine</keyword>
<dbReference type="PANTHER" id="PTHR46165">
    <property type="entry name" value="SET AND MYND DOMAIN-CONTAINING PROTEIN 4"/>
    <property type="match status" value="1"/>
</dbReference>
<reference evidence="30" key="1">
    <citation type="submission" date="2013-03" db="EMBL/GenBank/DDBJ databases">
        <title>The Genome Sequence of Anopheles minimus MINIMUS1.</title>
        <authorList>
            <consortium name="The Broad Institute Genomics Platform"/>
            <person name="Neafsey D.E."/>
            <person name="Walton C."/>
            <person name="Walker B."/>
            <person name="Young S.K."/>
            <person name="Zeng Q."/>
            <person name="Gargeya S."/>
            <person name="Fitzgerald M."/>
            <person name="Haas B."/>
            <person name="Abouelleil A."/>
            <person name="Allen A.W."/>
            <person name="Alvarado L."/>
            <person name="Arachchi H.M."/>
            <person name="Berlin A.M."/>
            <person name="Chapman S.B."/>
            <person name="Gainer-Dewar J."/>
            <person name="Goldberg J."/>
            <person name="Griggs A."/>
            <person name="Gujja S."/>
            <person name="Hansen M."/>
            <person name="Howarth C."/>
            <person name="Imamovic A."/>
            <person name="Ireland A."/>
            <person name="Larimer J."/>
            <person name="McCowan C."/>
            <person name="Murphy C."/>
            <person name="Pearson M."/>
            <person name="Poon T.W."/>
            <person name="Priest M."/>
            <person name="Roberts A."/>
            <person name="Saif S."/>
            <person name="Shea T."/>
            <person name="Sisk P."/>
            <person name="Sykes S."/>
            <person name="Wortman J."/>
            <person name="Nusbaum C."/>
            <person name="Birren B."/>
        </authorList>
    </citation>
    <scope>NUCLEOTIDE SEQUENCE [LARGE SCALE GENOMIC DNA]</scope>
    <source>
        <strain evidence="30">MINIMUS1</strain>
    </source>
</reference>
<proteinExistence type="predicted"/>
<dbReference type="GO" id="GO:0006913">
    <property type="term" value="P:nucleocytoplasmic transport"/>
    <property type="evidence" value="ECO:0007669"/>
    <property type="project" value="UniProtKB-ARBA"/>
</dbReference>
<evidence type="ECO:0000259" key="28">
    <source>
        <dbReference type="PROSITE" id="PS50865"/>
    </source>
</evidence>
<evidence type="ECO:0000256" key="11">
    <source>
        <dbReference type="ARBA" id="ARBA00022816"/>
    </source>
</evidence>
<comment type="subcellular location">
    <subcellularLocation>
        <location evidence="1">Cytoplasm</location>
    </subcellularLocation>
    <subcellularLocation>
        <location evidence="2">Nucleus</location>
        <location evidence="2">Nuclear pore complex</location>
    </subcellularLocation>
</comment>
<feature type="compositionally biased region" description="Low complexity" evidence="26">
    <location>
        <begin position="1242"/>
        <end position="1255"/>
    </location>
</feature>
<dbReference type="SUPFAM" id="SSF48452">
    <property type="entry name" value="TPR-like"/>
    <property type="match status" value="1"/>
</dbReference>